<dbReference type="AlphaFoldDB" id="A0AAQ4E5T0"/>
<dbReference type="GO" id="GO:0016459">
    <property type="term" value="C:myosin complex"/>
    <property type="evidence" value="ECO:0007669"/>
    <property type="project" value="InterPro"/>
</dbReference>
<reference evidence="6" key="3">
    <citation type="submission" date="2024-02" db="EMBL/GenBank/DDBJ databases">
        <authorList>
            <person name="Mcdaniel E.A."/>
            <person name="Celebi F.M."/>
            <person name="Reiter T."/>
            <person name="Weiss E.C."/>
            <person name="Chou S."/>
        </authorList>
    </citation>
    <scope>NUCLEOTIDE SEQUENCE</scope>
    <source>
        <strain evidence="6">F_SG_1</strain>
        <tissue evidence="6">Salivary glands</tissue>
    </source>
</reference>
<feature type="compositionally biased region" description="Acidic residues" evidence="3">
    <location>
        <begin position="337"/>
        <end position="346"/>
    </location>
</feature>
<dbReference type="InterPro" id="IPR002928">
    <property type="entry name" value="Myosin_tail"/>
</dbReference>
<feature type="compositionally biased region" description="Polar residues" evidence="3">
    <location>
        <begin position="314"/>
        <end position="323"/>
    </location>
</feature>
<dbReference type="EMBL" id="JARKHS020036154">
    <property type="protein sequence ID" value="KAK8756546.1"/>
    <property type="molecule type" value="Genomic_DNA"/>
</dbReference>
<gene>
    <name evidence="5" type="ORF">V5799_000752</name>
    <name evidence="6" type="ORF">V5799_013474</name>
</gene>
<evidence type="ECO:0000313" key="6">
    <source>
        <dbReference type="EMBL" id="KAK8770061.1"/>
    </source>
</evidence>
<feature type="domain" description="Myosin tail" evidence="4">
    <location>
        <begin position="4"/>
        <end position="221"/>
    </location>
</feature>
<proteinExistence type="predicted"/>
<feature type="coiled-coil region" evidence="2">
    <location>
        <begin position="97"/>
        <end position="201"/>
    </location>
</feature>
<evidence type="ECO:0000313" key="7">
    <source>
        <dbReference type="Proteomes" id="UP001321473"/>
    </source>
</evidence>
<keyword evidence="1 2" id="KW-0175">Coiled coil</keyword>
<organism evidence="6 7">
    <name type="scientific">Amblyomma americanum</name>
    <name type="common">Lone star tick</name>
    <dbReference type="NCBI Taxonomy" id="6943"/>
    <lineage>
        <taxon>Eukaryota</taxon>
        <taxon>Metazoa</taxon>
        <taxon>Ecdysozoa</taxon>
        <taxon>Arthropoda</taxon>
        <taxon>Chelicerata</taxon>
        <taxon>Arachnida</taxon>
        <taxon>Acari</taxon>
        <taxon>Parasitiformes</taxon>
        <taxon>Ixodida</taxon>
        <taxon>Ixodoidea</taxon>
        <taxon>Ixodidae</taxon>
        <taxon>Amblyomminae</taxon>
        <taxon>Amblyomma</taxon>
    </lineage>
</organism>
<evidence type="ECO:0000256" key="3">
    <source>
        <dbReference type="SAM" id="MobiDB-lite"/>
    </source>
</evidence>
<dbReference type="EMBL" id="JARKHS020021709">
    <property type="protein sequence ID" value="KAK8770061.1"/>
    <property type="molecule type" value="Genomic_DNA"/>
</dbReference>
<protein>
    <recommendedName>
        <fullName evidence="4">Myosin tail domain-containing protein</fullName>
    </recommendedName>
</protein>
<keyword evidence="7" id="KW-1185">Reference proteome</keyword>
<name>A0AAQ4E5T0_AMBAM</name>
<sequence length="346" mass="39449">MKKLADERSRRMDLSAHCETLEEDLKESWRRIAVLETAASARHHTEQEQPVPNEILDQQREMEETTIFTPESEEKSRMTTMIFEDLEDDLLRGIEDLMSAERSRRTAEAERDELRNVASSAFCMVRFLLNEEHKLESNLRAAQEALKEEKQNTQTAREKLLEVNALAYMLKVNLKNEKFTAKRFKAAALFYKSQNEQLRRELGDVKRACCSQLRSGTSHLDSFSRGRTSPQAAHEPQCATTLREPTSNRAALHNAYLDTTEPMCSLQKEPGWKLHLQVEETSELREKCTSAIAGARSQLFPPRAGPVDPCRTGHFTSTAQRPGSHSRLPVDERPGLPDDELGEQLD</sequence>
<accession>A0AAQ4E5T0</accession>
<reference evidence="6 7" key="1">
    <citation type="journal article" date="2023" name="Arcadia Sci">
        <title>De novo assembly of a long-read Amblyomma americanum tick genome.</title>
        <authorList>
            <person name="Chou S."/>
            <person name="Poskanzer K.E."/>
            <person name="Rollins M."/>
            <person name="Thuy-Boun P.S."/>
        </authorList>
    </citation>
    <scope>NUCLEOTIDE SEQUENCE [LARGE SCALE GENOMIC DNA]</scope>
    <source>
        <strain evidence="6">F_SG_1</strain>
        <tissue evidence="6">Salivary glands</tissue>
    </source>
</reference>
<dbReference type="Pfam" id="PF01576">
    <property type="entry name" value="Myosin_tail_1"/>
    <property type="match status" value="1"/>
</dbReference>
<evidence type="ECO:0000256" key="1">
    <source>
        <dbReference type="ARBA" id="ARBA00023054"/>
    </source>
</evidence>
<evidence type="ECO:0000259" key="4">
    <source>
        <dbReference type="Pfam" id="PF01576"/>
    </source>
</evidence>
<dbReference type="Proteomes" id="UP001321473">
    <property type="component" value="Unassembled WGS sequence"/>
</dbReference>
<feature type="region of interest" description="Disordered" evidence="3">
    <location>
        <begin position="299"/>
        <end position="346"/>
    </location>
</feature>
<comment type="caution">
    <text evidence="6">The sequence shown here is derived from an EMBL/GenBank/DDBJ whole genome shotgun (WGS) entry which is preliminary data.</text>
</comment>
<evidence type="ECO:0000256" key="2">
    <source>
        <dbReference type="SAM" id="Coils"/>
    </source>
</evidence>
<evidence type="ECO:0000313" key="5">
    <source>
        <dbReference type="EMBL" id="KAK8756546.1"/>
    </source>
</evidence>
<reference evidence="6" key="2">
    <citation type="submission" date="2023-03" db="EMBL/GenBank/DDBJ databases">
        <authorList>
            <person name="Thuy-Boun P."/>
        </authorList>
    </citation>
    <scope>NUCLEOTIDE SEQUENCE</scope>
    <source>
        <strain evidence="6">F_SG_1</strain>
        <tissue evidence="6">Salivary glands</tissue>
    </source>
</reference>